<protein>
    <submittedName>
        <fullName evidence="1">Uncharacterized protein</fullName>
    </submittedName>
</protein>
<gene>
    <name evidence="1" type="primary">ORF116899</name>
</gene>
<proteinExistence type="predicted"/>
<sequence length="62" mass="6929">MIVNTAPNIPAIGVLCMLSLKSFKMRAGVYLFCQTNAARMLIHNQDFLNKTKNKSVLQNTTD</sequence>
<dbReference type="EMBL" id="HACG01032832">
    <property type="protein sequence ID" value="CEK79697.1"/>
    <property type="molecule type" value="Transcribed_RNA"/>
</dbReference>
<reference evidence="1" key="1">
    <citation type="submission" date="2014-12" db="EMBL/GenBank/DDBJ databases">
        <title>Insight into the proteome of Arion vulgaris.</title>
        <authorList>
            <person name="Aradska J."/>
            <person name="Bulat T."/>
            <person name="Smidak R."/>
            <person name="Sarate P."/>
            <person name="Gangsoo J."/>
            <person name="Sialana F."/>
            <person name="Bilban M."/>
            <person name="Lubec G."/>
        </authorList>
    </citation>
    <scope>NUCLEOTIDE SEQUENCE</scope>
    <source>
        <tissue evidence="1">Skin</tissue>
    </source>
</reference>
<dbReference type="AlphaFoldDB" id="A0A0B7AGC0"/>
<organism evidence="1">
    <name type="scientific">Arion vulgaris</name>
    <dbReference type="NCBI Taxonomy" id="1028688"/>
    <lineage>
        <taxon>Eukaryota</taxon>
        <taxon>Metazoa</taxon>
        <taxon>Spiralia</taxon>
        <taxon>Lophotrochozoa</taxon>
        <taxon>Mollusca</taxon>
        <taxon>Gastropoda</taxon>
        <taxon>Heterobranchia</taxon>
        <taxon>Euthyneura</taxon>
        <taxon>Panpulmonata</taxon>
        <taxon>Eupulmonata</taxon>
        <taxon>Stylommatophora</taxon>
        <taxon>Helicina</taxon>
        <taxon>Arionoidea</taxon>
        <taxon>Arionidae</taxon>
        <taxon>Arion</taxon>
    </lineage>
</organism>
<evidence type="ECO:0000313" key="1">
    <source>
        <dbReference type="EMBL" id="CEK79697.1"/>
    </source>
</evidence>
<accession>A0A0B7AGC0</accession>
<name>A0A0B7AGC0_9EUPU</name>